<protein>
    <submittedName>
        <fullName evidence="1">Uncharacterized protein</fullName>
    </submittedName>
</protein>
<dbReference type="EMBL" id="MDVB01000113">
    <property type="protein sequence ID" value="PIT12736.1"/>
    <property type="molecule type" value="Genomic_DNA"/>
</dbReference>
<organism evidence="1 2">
    <name type="scientific">Snodgrassella alvi</name>
    <dbReference type="NCBI Taxonomy" id="1196083"/>
    <lineage>
        <taxon>Bacteria</taxon>
        <taxon>Pseudomonadati</taxon>
        <taxon>Pseudomonadota</taxon>
        <taxon>Betaproteobacteria</taxon>
        <taxon>Neisseriales</taxon>
        <taxon>Neisseriaceae</taxon>
        <taxon>Snodgrassella</taxon>
    </lineage>
</organism>
<name>A0A2N9WRJ0_9NEIS</name>
<dbReference type="AlphaFoldDB" id="A0A2N9WRJ0"/>
<reference evidence="1 2" key="1">
    <citation type="journal article" date="2017" name="MBio">
        <title>Type VI secretion-mediated competition in the bee gut microbiome.</title>
        <authorList>
            <person name="Steele M.I."/>
            <person name="Kwong W.K."/>
            <person name="Powell J.E."/>
            <person name="Whiteley M."/>
            <person name="Moran N.A."/>
        </authorList>
    </citation>
    <scope>NUCLEOTIDE SEQUENCE [LARGE SCALE GENOMIC DNA]</scope>
    <source>
        <strain evidence="1 2">App2-2</strain>
    </source>
</reference>
<comment type="caution">
    <text evidence="1">The sequence shown here is derived from an EMBL/GenBank/DDBJ whole genome shotgun (WGS) entry which is preliminary data.</text>
</comment>
<sequence>MKSTNYLMLLLIVLNLWQRKIISKIKIIFINIIRIKLIVLDDLDPEMFEIVTSHYRTRHYAKDKNNVCYDGKRSLIRKI</sequence>
<evidence type="ECO:0000313" key="2">
    <source>
        <dbReference type="Proteomes" id="UP000231293"/>
    </source>
</evidence>
<accession>A0A2N9WRJ0</accession>
<evidence type="ECO:0000313" key="1">
    <source>
        <dbReference type="EMBL" id="PIT12736.1"/>
    </source>
</evidence>
<dbReference type="Proteomes" id="UP000231293">
    <property type="component" value="Unassembled WGS sequence"/>
</dbReference>
<gene>
    <name evidence="1" type="ORF">BGI32_11185</name>
</gene>
<proteinExistence type="predicted"/>